<comment type="caution">
    <text evidence="1">The sequence shown here is derived from an EMBL/GenBank/DDBJ whole genome shotgun (WGS) entry which is preliminary data.</text>
</comment>
<keyword evidence="2" id="KW-1185">Reference proteome</keyword>
<dbReference type="EMBL" id="JBHSWB010000002">
    <property type="protein sequence ID" value="MFC6662606.1"/>
    <property type="molecule type" value="Genomic_DNA"/>
</dbReference>
<dbReference type="RefSeq" id="WP_224610974.1">
    <property type="nucleotide sequence ID" value="NZ_JAIQXV010000016.1"/>
</dbReference>
<gene>
    <name evidence="1" type="ORF">ACFP90_21350</name>
</gene>
<accession>A0ABW1ZPJ5</accession>
<proteinExistence type="predicted"/>
<reference evidence="2" key="1">
    <citation type="journal article" date="2019" name="Int. J. Syst. Evol. Microbiol.">
        <title>The Global Catalogue of Microorganisms (GCM) 10K type strain sequencing project: providing services to taxonomists for standard genome sequencing and annotation.</title>
        <authorList>
            <consortium name="The Broad Institute Genomics Platform"/>
            <consortium name="The Broad Institute Genome Sequencing Center for Infectious Disease"/>
            <person name="Wu L."/>
            <person name="Ma J."/>
        </authorList>
    </citation>
    <scope>NUCLEOTIDE SEQUENCE [LARGE SCALE GENOMIC DNA]</scope>
    <source>
        <strain evidence="2">CCUG 63830</strain>
    </source>
</reference>
<evidence type="ECO:0000313" key="2">
    <source>
        <dbReference type="Proteomes" id="UP001596317"/>
    </source>
</evidence>
<sequence>MTRNSGTRATLKRGARLVDPVKVDLSVSTRRRGGHAGARQTTITITSRPSKEDNSIFLIGLCIKDETGLRFDVHPTPGPLDAALPLALENAVLRTPALRDLILSTPYKTLWNPANHTKATRDYVRSHGCHLSPSHPLPFDLGHVLAHAAARGEMGPKLVDFHLYTASITDGERSYVSGILYGRSRAYQFTQTLPHANLAAAEAAVSHWAFKQMPEHTDIMIHNANPLMRDIWVNPSAGTPEVRDALKGVGQQIRLKNLKFKQGIEPYVASIARVAREIASHAYAGANLHRSTPAKGRR</sequence>
<name>A0ABW1ZPJ5_9DEIO</name>
<dbReference type="Proteomes" id="UP001596317">
    <property type="component" value="Unassembled WGS sequence"/>
</dbReference>
<protein>
    <submittedName>
        <fullName evidence="1">Uncharacterized protein</fullName>
    </submittedName>
</protein>
<organism evidence="1 2">
    <name type="scientific">Deinococcus multiflagellatus</name>
    <dbReference type="NCBI Taxonomy" id="1656887"/>
    <lineage>
        <taxon>Bacteria</taxon>
        <taxon>Thermotogati</taxon>
        <taxon>Deinococcota</taxon>
        <taxon>Deinococci</taxon>
        <taxon>Deinococcales</taxon>
        <taxon>Deinococcaceae</taxon>
        <taxon>Deinococcus</taxon>
    </lineage>
</organism>
<evidence type="ECO:0000313" key="1">
    <source>
        <dbReference type="EMBL" id="MFC6662606.1"/>
    </source>
</evidence>